<reference evidence="4" key="1">
    <citation type="submission" date="2022-12" db="EMBL/GenBank/DDBJ databases">
        <authorList>
            <person name="Petersen C."/>
        </authorList>
    </citation>
    <scope>NUCLEOTIDE SEQUENCE</scope>
    <source>
        <strain evidence="4">IBT 30728</strain>
    </source>
</reference>
<protein>
    <recommendedName>
        <fullName evidence="3">AB hydrolase-1 domain-containing protein</fullName>
    </recommendedName>
</protein>
<dbReference type="GeneID" id="81627340"/>
<dbReference type="GO" id="GO:0072330">
    <property type="term" value="P:monocarboxylic acid biosynthetic process"/>
    <property type="evidence" value="ECO:0007669"/>
    <property type="project" value="UniProtKB-ARBA"/>
</dbReference>
<feature type="compositionally biased region" description="Polar residues" evidence="1">
    <location>
        <begin position="314"/>
        <end position="324"/>
    </location>
</feature>
<feature type="transmembrane region" description="Helical" evidence="2">
    <location>
        <begin position="12"/>
        <end position="30"/>
    </location>
</feature>
<dbReference type="PANTHER" id="PTHR43689">
    <property type="entry name" value="HYDROLASE"/>
    <property type="match status" value="1"/>
</dbReference>
<dbReference type="Proteomes" id="UP001148312">
    <property type="component" value="Unassembled WGS sequence"/>
</dbReference>
<sequence>MGNSISKGLTSLLVFLYGLFTVALYGLIAIQKGTFFKKRTERQNLELQLARDRLWNLSKDYAGLSHHFLTLADGFKFHFVSNEAPGAQAALASDRPLVIFIHGFPDSWAVWRHIASSSTLQTSANLVAIDMPGYGGTQGLDKYSATNLLEKLTELIIALRTQYGVDDSSQANKKRVTIVAHDWGCVLAMRLAAEAPSLAHRFIFTNGPLRWVILIPFAPHPQPSLARSNISRMLSSASKMLKTAIAAPLSAKTPLTQALRTLGPVAHQTLLSGYIFAMQLPPSLVVFCLTGGNYSLMSSIHKGSHGRGEYTPSDEGTSMASSMGPSAAEAKTQTSDGESYPSTIDFSHDFANIMNQANYYRQGAAVARWHKSAETVANLHSISASHQLRHPSGGTGLLDDGLPGALQAPATVFWGQHDVALSEAVCLDGLADYLTSNSQIVMLPESGHFTPIEPESRAALTKAVEWAISGEEGDIVAKVRECYPSVTLVARR</sequence>
<evidence type="ECO:0000313" key="4">
    <source>
        <dbReference type="EMBL" id="KAJ5477346.1"/>
    </source>
</evidence>
<organism evidence="4 5">
    <name type="scientific">Penicillium diatomitis</name>
    <dbReference type="NCBI Taxonomy" id="2819901"/>
    <lineage>
        <taxon>Eukaryota</taxon>
        <taxon>Fungi</taxon>
        <taxon>Dikarya</taxon>
        <taxon>Ascomycota</taxon>
        <taxon>Pezizomycotina</taxon>
        <taxon>Eurotiomycetes</taxon>
        <taxon>Eurotiomycetidae</taxon>
        <taxon>Eurotiales</taxon>
        <taxon>Aspergillaceae</taxon>
        <taxon>Penicillium</taxon>
    </lineage>
</organism>
<dbReference type="EMBL" id="JAPWDQ010000010">
    <property type="protein sequence ID" value="KAJ5477346.1"/>
    <property type="molecule type" value="Genomic_DNA"/>
</dbReference>
<gene>
    <name evidence="4" type="ORF">N7539_007490</name>
</gene>
<comment type="caution">
    <text evidence="4">The sequence shown here is derived from an EMBL/GenBank/DDBJ whole genome shotgun (WGS) entry which is preliminary data.</text>
</comment>
<proteinExistence type="predicted"/>
<accession>A0A9W9WW46</accession>
<feature type="domain" description="AB hydrolase-1" evidence="3">
    <location>
        <begin position="98"/>
        <end position="270"/>
    </location>
</feature>
<dbReference type="Gene3D" id="3.40.50.1820">
    <property type="entry name" value="alpha/beta hydrolase"/>
    <property type="match status" value="1"/>
</dbReference>
<dbReference type="SUPFAM" id="SSF53474">
    <property type="entry name" value="alpha/beta-Hydrolases"/>
    <property type="match status" value="1"/>
</dbReference>
<keyword evidence="2" id="KW-0812">Transmembrane</keyword>
<keyword evidence="2" id="KW-1133">Transmembrane helix</keyword>
<dbReference type="AlphaFoldDB" id="A0A9W9WW46"/>
<evidence type="ECO:0000256" key="2">
    <source>
        <dbReference type="SAM" id="Phobius"/>
    </source>
</evidence>
<dbReference type="GO" id="GO:0017000">
    <property type="term" value="P:antibiotic biosynthetic process"/>
    <property type="evidence" value="ECO:0007669"/>
    <property type="project" value="UniProtKB-ARBA"/>
</dbReference>
<dbReference type="InterPro" id="IPR000073">
    <property type="entry name" value="AB_hydrolase_1"/>
</dbReference>
<keyword evidence="5" id="KW-1185">Reference proteome</keyword>
<evidence type="ECO:0000259" key="3">
    <source>
        <dbReference type="Pfam" id="PF12697"/>
    </source>
</evidence>
<dbReference type="PANTHER" id="PTHR43689:SF8">
    <property type="entry name" value="ALPHA_BETA-HYDROLASES SUPERFAMILY PROTEIN"/>
    <property type="match status" value="1"/>
</dbReference>
<keyword evidence="2" id="KW-0472">Membrane</keyword>
<dbReference type="InterPro" id="IPR029058">
    <property type="entry name" value="AB_hydrolase_fold"/>
</dbReference>
<dbReference type="RefSeq" id="XP_056787890.1">
    <property type="nucleotide sequence ID" value="XM_056937091.1"/>
</dbReference>
<feature type="region of interest" description="Disordered" evidence="1">
    <location>
        <begin position="304"/>
        <end position="339"/>
    </location>
</feature>
<dbReference type="Pfam" id="PF12697">
    <property type="entry name" value="Abhydrolase_6"/>
    <property type="match status" value="1"/>
</dbReference>
<name>A0A9W9WW46_9EURO</name>
<reference evidence="4" key="2">
    <citation type="journal article" date="2023" name="IMA Fungus">
        <title>Comparative genomic study of the Penicillium genus elucidates a diverse pangenome and 15 lateral gene transfer events.</title>
        <authorList>
            <person name="Petersen C."/>
            <person name="Sorensen T."/>
            <person name="Nielsen M.R."/>
            <person name="Sondergaard T.E."/>
            <person name="Sorensen J.L."/>
            <person name="Fitzpatrick D.A."/>
            <person name="Frisvad J.C."/>
            <person name="Nielsen K.L."/>
        </authorList>
    </citation>
    <scope>NUCLEOTIDE SEQUENCE</scope>
    <source>
        <strain evidence="4">IBT 30728</strain>
    </source>
</reference>
<evidence type="ECO:0000313" key="5">
    <source>
        <dbReference type="Proteomes" id="UP001148312"/>
    </source>
</evidence>
<evidence type="ECO:0000256" key="1">
    <source>
        <dbReference type="SAM" id="MobiDB-lite"/>
    </source>
</evidence>